<name>A0ABT3SU13_9GAMM</name>
<accession>A0ABT3SU13</accession>
<proteinExistence type="predicted"/>
<dbReference type="RefSeq" id="WP_279251743.1">
    <property type="nucleotide sequence ID" value="NZ_SHNP01000001.1"/>
</dbReference>
<sequence>MAAVTCPVLAFAGDEDLLKTAVAPTLALLRDGHKATLPQGAGTYACEQNASEMAVILREFFSTRNKSREY</sequence>
<reference evidence="1" key="1">
    <citation type="submission" date="2019-02" db="EMBL/GenBank/DDBJ databases">
        <authorList>
            <person name="Li S.-H."/>
        </authorList>
    </citation>
    <scope>NUCLEOTIDE SEQUENCE</scope>
    <source>
        <strain evidence="1">IMCC8485</strain>
    </source>
</reference>
<protein>
    <submittedName>
        <fullName evidence="1">Uncharacterized protein</fullName>
    </submittedName>
</protein>
<gene>
    <name evidence="1" type="ORF">EYC87_04165</name>
</gene>
<evidence type="ECO:0000313" key="1">
    <source>
        <dbReference type="EMBL" id="MCX2972779.1"/>
    </source>
</evidence>
<dbReference type="Proteomes" id="UP001143307">
    <property type="component" value="Unassembled WGS sequence"/>
</dbReference>
<comment type="caution">
    <text evidence="1">The sequence shown here is derived from an EMBL/GenBank/DDBJ whole genome shotgun (WGS) entry which is preliminary data.</text>
</comment>
<keyword evidence="2" id="KW-1185">Reference proteome</keyword>
<organism evidence="1 2">
    <name type="scientific">Candidatus Seongchinamella marina</name>
    <dbReference type="NCBI Taxonomy" id="2518990"/>
    <lineage>
        <taxon>Bacteria</taxon>
        <taxon>Pseudomonadati</taxon>
        <taxon>Pseudomonadota</taxon>
        <taxon>Gammaproteobacteria</taxon>
        <taxon>Cellvibrionales</taxon>
        <taxon>Halieaceae</taxon>
        <taxon>Seongchinamella</taxon>
    </lineage>
</organism>
<dbReference type="EMBL" id="SHNP01000001">
    <property type="protein sequence ID" value="MCX2972779.1"/>
    <property type="molecule type" value="Genomic_DNA"/>
</dbReference>
<evidence type="ECO:0000313" key="2">
    <source>
        <dbReference type="Proteomes" id="UP001143307"/>
    </source>
</evidence>